<gene>
    <name evidence="2" type="ORF">AMORRO_LOCUS8475</name>
</gene>
<name>A0A9N9GML6_9GLOM</name>
<feature type="compositionally biased region" description="Basic and acidic residues" evidence="1">
    <location>
        <begin position="98"/>
        <end position="109"/>
    </location>
</feature>
<feature type="compositionally biased region" description="Polar residues" evidence="1">
    <location>
        <begin position="15"/>
        <end position="36"/>
    </location>
</feature>
<dbReference type="OrthoDB" id="2436905at2759"/>
<proteinExistence type="predicted"/>
<dbReference type="EMBL" id="CAJVPV010007247">
    <property type="protein sequence ID" value="CAG8616670.1"/>
    <property type="molecule type" value="Genomic_DNA"/>
</dbReference>
<evidence type="ECO:0000313" key="3">
    <source>
        <dbReference type="Proteomes" id="UP000789342"/>
    </source>
</evidence>
<evidence type="ECO:0000313" key="2">
    <source>
        <dbReference type="EMBL" id="CAG8616670.1"/>
    </source>
</evidence>
<organism evidence="2 3">
    <name type="scientific">Acaulospora morrowiae</name>
    <dbReference type="NCBI Taxonomy" id="94023"/>
    <lineage>
        <taxon>Eukaryota</taxon>
        <taxon>Fungi</taxon>
        <taxon>Fungi incertae sedis</taxon>
        <taxon>Mucoromycota</taxon>
        <taxon>Glomeromycotina</taxon>
        <taxon>Glomeromycetes</taxon>
        <taxon>Diversisporales</taxon>
        <taxon>Acaulosporaceae</taxon>
        <taxon>Acaulospora</taxon>
    </lineage>
</organism>
<comment type="caution">
    <text evidence="2">The sequence shown here is derived from an EMBL/GenBank/DDBJ whole genome shotgun (WGS) entry which is preliminary data.</text>
</comment>
<protein>
    <submittedName>
        <fullName evidence="2">10577_t:CDS:1</fullName>
    </submittedName>
</protein>
<feature type="compositionally biased region" description="Basic and acidic residues" evidence="1">
    <location>
        <begin position="57"/>
        <end position="77"/>
    </location>
</feature>
<dbReference type="Proteomes" id="UP000789342">
    <property type="component" value="Unassembled WGS sequence"/>
</dbReference>
<keyword evidence="3" id="KW-1185">Reference proteome</keyword>
<feature type="region of interest" description="Disordered" evidence="1">
    <location>
        <begin position="1"/>
        <end position="38"/>
    </location>
</feature>
<evidence type="ECO:0000256" key="1">
    <source>
        <dbReference type="SAM" id="MobiDB-lite"/>
    </source>
</evidence>
<sequence>MSTHTRNGFHEIKQSKANTSSIENSENAPEQCQPIRTETKSLENKVIDKFLDRVHKETVSSEIRERNRERKLKRESVIQDDSSDLSHNKETVNTVNDQDPKLSHDTETVNDQDLKLPRGEKTIANIIDEQVQKGITDFTIDSNLSHDTKTVNNVNDDSKLSHDTETINNISQEHKSITNSTEDLTLMNEFVQGLLQDFTSHNNQCWESIELTSPTSISENLQKLAHLFYQA</sequence>
<feature type="non-terminal residue" evidence="2">
    <location>
        <position position="1"/>
    </location>
</feature>
<dbReference type="AlphaFoldDB" id="A0A9N9GML6"/>
<reference evidence="2" key="1">
    <citation type="submission" date="2021-06" db="EMBL/GenBank/DDBJ databases">
        <authorList>
            <person name="Kallberg Y."/>
            <person name="Tangrot J."/>
            <person name="Rosling A."/>
        </authorList>
    </citation>
    <scope>NUCLEOTIDE SEQUENCE</scope>
    <source>
        <strain evidence="2">CL551</strain>
    </source>
</reference>
<feature type="region of interest" description="Disordered" evidence="1">
    <location>
        <begin position="57"/>
        <end position="109"/>
    </location>
</feature>
<accession>A0A9N9GML6</accession>